<sequence length="165" mass="18613">MQDEMPSPVVRCGSPVNGQDACSLGVPPHCSSTEANATKPRGRKRVRRIQVELAFFRDQARELELKLKRLKLQSKSSTVKPGLPSPPSVQNLVQNRSGVDQISVWNGTAERQFKERLRVERQQQQLKQTHAELLDVSLELQKLLRKCDEQQVTSATLIWTLSACN</sequence>
<dbReference type="AlphaFoldDB" id="A0A9W7CPV3"/>
<feature type="coiled-coil region" evidence="1">
    <location>
        <begin position="46"/>
        <end position="73"/>
    </location>
</feature>
<keyword evidence="1" id="KW-0175">Coiled coil</keyword>
<dbReference type="Proteomes" id="UP001165121">
    <property type="component" value="Unassembled WGS sequence"/>
</dbReference>
<protein>
    <submittedName>
        <fullName evidence="2">Unnamed protein product</fullName>
    </submittedName>
</protein>
<accession>A0A9W7CPV3</accession>
<proteinExistence type="predicted"/>
<reference evidence="2" key="1">
    <citation type="submission" date="2023-04" db="EMBL/GenBank/DDBJ databases">
        <title>Phytophthora fragariaefolia NBRC 109709.</title>
        <authorList>
            <person name="Ichikawa N."/>
            <person name="Sato H."/>
            <person name="Tonouchi N."/>
        </authorList>
    </citation>
    <scope>NUCLEOTIDE SEQUENCE</scope>
    <source>
        <strain evidence="2">NBRC 109709</strain>
    </source>
</reference>
<evidence type="ECO:0000313" key="3">
    <source>
        <dbReference type="Proteomes" id="UP001165121"/>
    </source>
</evidence>
<comment type="caution">
    <text evidence="2">The sequence shown here is derived from an EMBL/GenBank/DDBJ whole genome shotgun (WGS) entry which is preliminary data.</text>
</comment>
<organism evidence="2 3">
    <name type="scientific">Phytophthora fragariaefolia</name>
    <dbReference type="NCBI Taxonomy" id="1490495"/>
    <lineage>
        <taxon>Eukaryota</taxon>
        <taxon>Sar</taxon>
        <taxon>Stramenopiles</taxon>
        <taxon>Oomycota</taxon>
        <taxon>Peronosporomycetes</taxon>
        <taxon>Peronosporales</taxon>
        <taxon>Peronosporaceae</taxon>
        <taxon>Phytophthora</taxon>
    </lineage>
</organism>
<keyword evidence="3" id="KW-1185">Reference proteome</keyword>
<gene>
    <name evidence="2" type="ORF">Pfra01_000995600</name>
</gene>
<dbReference type="EMBL" id="BSXT01000948">
    <property type="protein sequence ID" value="GMF36486.1"/>
    <property type="molecule type" value="Genomic_DNA"/>
</dbReference>
<name>A0A9W7CPV3_9STRA</name>
<evidence type="ECO:0000256" key="1">
    <source>
        <dbReference type="SAM" id="Coils"/>
    </source>
</evidence>
<evidence type="ECO:0000313" key="2">
    <source>
        <dbReference type="EMBL" id="GMF36486.1"/>
    </source>
</evidence>